<evidence type="ECO:0000313" key="1">
    <source>
        <dbReference type="EMBL" id="CAG8563773.1"/>
    </source>
</evidence>
<accession>A0ACA9M189</accession>
<evidence type="ECO:0000313" key="2">
    <source>
        <dbReference type="Proteomes" id="UP000789525"/>
    </source>
</evidence>
<organism evidence="1 2">
    <name type="scientific">Acaulospora colombiana</name>
    <dbReference type="NCBI Taxonomy" id="27376"/>
    <lineage>
        <taxon>Eukaryota</taxon>
        <taxon>Fungi</taxon>
        <taxon>Fungi incertae sedis</taxon>
        <taxon>Mucoromycota</taxon>
        <taxon>Glomeromycotina</taxon>
        <taxon>Glomeromycetes</taxon>
        <taxon>Diversisporales</taxon>
        <taxon>Acaulosporaceae</taxon>
        <taxon>Acaulospora</taxon>
    </lineage>
</organism>
<sequence>MSLDETNLHILASSGDHAQREYARKIQPIRKNGHLLLVTLLLNNVLVNETLPIVMDDVLGGRGIMAIVFIVGYPIAKLLDLILGRDHGIIYRRAELKELIMYHGTSTEHGGDLVTDSVKIIRGALDFQDKVAGGAMTPIENAFMISMDCIMDRNTLKKIYLTGHSRIPVYEGSRENILGVLLVKVNSEVYLRNSSEITGPLMLCSLLSIIKSLVMYNPDEDLPLKKFRINAIPKIPAEMPLFDILNIFREGRSHMAVVCRSEDSKPIGIITLEDVLEELIQEEIYDESDKRRQKNKFKSPPLVRCNSEPADVTRSIENCGILKPNDHTGKDLIVFEETVGLLSTTPTEMSNQVRPNGS</sequence>
<protein>
    <submittedName>
        <fullName evidence="1">648_t:CDS:1</fullName>
    </submittedName>
</protein>
<keyword evidence="2" id="KW-1185">Reference proteome</keyword>
<dbReference type="Proteomes" id="UP000789525">
    <property type="component" value="Unassembled WGS sequence"/>
</dbReference>
<proteinExistence type="predicted"/>
<name>A0ACA9M189_9GLOM</name>
<gene>
    <name evidence="1" type="ORF">ACOLOM_LOCUS5333</name>
</gene>
<dbReference type="EMBL" id="CAJVPT010009678">
    <property type="protein sequence ID" value="CAG8563773.1"/>
    <property type="molecule type" value="Genomic_DNA"/>
</dbReference>
<reference evidence="1" key="1">
    <citation type="submission" date="2021-06" db="EMBL/GenBank/DDBJ databases">
        <authorList>
            <person name="Kallberg Y."/>
            <person name="Tangrot J."/>
            <person name="Rosling A."/>
        </authorList>
    </citation>
    <scope>NUCLEOTIDE SEQUENCE</scope>
    <source>
        <strain evidence="1">CL356</strain>
    </source>
</reference>
<comment type="caution">
    <text evidence="1">The sequence shown here is derived from an EMBL/GenBank/DDBJ whole genome shotgun (WGS) entry which is preliminary data.</text>
</comment>